<sequence>MLLQRENIYILFGNKQTQPAGLVRRTRFDTLTASHSPRKTDSAPPARGECGPGRGRICTTGNMSRADKRRRINLEAAVRRPHLRRRAPYEFGKYNIQPRAPGFAP</sequence>
<organism evidence="2 3">
    <name type="scientific">Eumeta variegata</name>
    <name type="common">Bagworm moth</name>
    <name type="synonym">Eumeta japonica</name>
    <dbReference type="NCBI Taxonomy" id="151549"/>
    <lineage>
        <taxon>Eukaryota</taxon>
        <taxon>Metazoa</taxon>
        <taxon>Ecdysozoa</taxon>
        <taxon>Arthropoda</taxon>
        <taxon>Hexapoda</taxon>
        <taxon>Insecta</taxon>
        <taxon>Pterygota</taxon>
        <taxon>Neoptera</taxon>
        <taxon>Endopterygota</taxon>
        <taxon>Lepidoptera</taxon>
        <taxon>Glossata</taxon>
        <taxon>Ditrysia</taxon>
        <taxon>Tineoidea</taxon>
        <taxon>Psychidae</taxon>
        <taxon>Oiketicinae</taxon>
        <taxon>Eumeta</taxon>
    </lineage>
</organism>
<keyword evidence="3" id="KW-1185">Reference proteome</keyword>
<dbReference type="Proteomes" id="UP000299102">
    <property type="component" value="Unassembled WGS sequence"/>
</dbReference>
<accession>A0A4C1U821</accession>
<comment type="caution">
    <text evidence="2">The sequence shown here is derived from an EMBL/GenBank/DDBJ whole genome shotgun (WGS) entry which is preliminary data.</text>
</comment>
<proteinExistence type="predicted"/>
<evidence type="ECO:0000256" key="1">
    <source>
        <dbReference type="SAM" id="MobiDB-lite"/>
    </source>
</evidence>
<dbReference type="AlphaFoldDB" id="A0A4C1U821"/>
<feature type="region of interest" description="Disordered" evidence="1">
    <location>
        <begin position="31"/>
        <end position="61"/>
    </location>
</feature>
<name>A0A4C1U821_EUMVA</name>
<reference evidence="2 3" key="1">
    <citation type="journal article" date="2019" name="Commun. Biol.">
        <title>The bagworm genome reveals a unique fibroin gene that provides high tensile strength.</title>
        <authorList>
            <person name="Kono N."/>
            <person name="Nakamura H."/>
            <person name="Ohtoshi R."/>
            <person name="Tomita M."/>
            <person name="Numata K."/>
            <person name="Arakawa K."/>
        </authorList>
    </citation>
    <scope>NUCLEOTIDE SEQUENCE [LARGE SCALE GENOMIC DNA]</scope>
</reference>
<protein>
    <submittedName>
        <fullName evidence="2">Uncharacterized protein</fullName>
    </submittedName>
</protein>
<evidence type="ECO:0000313" key="3">
    <source>
        <dbReference type="Proteomes" id="UP000299102"/>
    </source>
</evidence>
<dbReference type="EMBL" id="BGZK01000135">
    <property type="protein sequence ID" value="GBP22006.1"/>
    <property type="molecule type" value="Genomic_DNA"/>
</dbReference>
<evidence type="ECO:0000313" key="2">
    <source>
        <dbReference type="EMBL" id="GBP22006.1"/>
    </source>
</evidence>
<gene>
    <name evidence="2" type="ORF">EVAR_18647_1</name>
</gene>